<dbReference type="Proteomes" id="UP000028302">
    <property type="component" value="Unassembled WGS sequence"/>
</dbReference>
<evidence type="ECO:0000313" key="3">
    <source>
        <dbReference type="Proteomes" id="UP000028302"/>
    </source>
</evidence>
<accession>A0A084INP8</accession>
<evidence type="ECO:0000256" key="1">
    <source>
        <dbReference type="SAM" id="Phobius"/>
    </source>
</evidence>
<keyword evidence="1" id="KW-0472">Membrane</keyword>
<dbReference type="EMBL" id="APNK01000005">
    <property type="protein sequence ID" value="KEZ78332.1"/>
    <property type="molecule type" value="Genomic_DNA"/>
</dbReference>
<keyword evidence="3" id="KW-1185">Reference proteome</keyword>
<name>A0A084INP8_SALHC</name>
<dbReference type="AlphaFoldDB" id="A0A084INP8"/>
<comment type="caution">
    <text evidence="2">The sequence shown here is derived from an EMBL/GenBank/DDBJ whole genome shotgun (WGS) entry which is preliminary data.</text>
</comment>
<feature type="transmembrane region" description="Helical" evidence="1">
    <location>
        <begin position="82"/>
        <end position="103"/>
    </location>
</feature>
<gene>
    <name evidence="2" type="ORF">C41B8_05503</name>
</gene>
<protein>
    <submittedName>
        <fullName evidence="2">Uncharacterized protein</fullName>
    </submittedName>
</protein>
<dbReference type="RefSeq" id="WP_037335224.1">
    <property type="nucleotide sequence ID" value="NZ_APNK01000005.1"/>
</dbReference>
<sequence length="107" mass="11880">MRDFLKKRWLEVAALLVAILAVLIVWMLPSMDSASLTQMSTVSVFVSLMRFGIAIVAVFAVLRLLDVVGEFDWRAIYNRMEANATASAVYFGLRFLAVAYLAAVCLS</sequence>
<organism evidence="2 3">
    <name type="scientific">Salinisphaera hydrothermalis (strain C41B8)</name>
    <dbReference type="NCBI Taxonomy" id="1304275"/>
    <lineage>
        <taxon>Bacteria</taxon>
        <taxon>Pseudomonadati</taxon>
        <taxon>Pseudomonadota</taxon>
        <taxon>Gammaproteobacteria</taxon>
        <taxon>Salinisphaerales</taxon>
        <taxon>Salinisphaeraceae</taxon>
        <taxon>Salinisphaera</taxon>
    </lineage>
</organism>
<dbReference type="STRING" id="1304275.C41B8_05503"/>
<keyword evidence="1" id="KW-1133">Transmembrane helix</keyword>
<evidence type="ECO:0000313" key="2">
    <source>
        <dbReference type="EMBL" id="KEZ78332.1"/>
    </source>
</evidence>
<proteinExistence type="predicted"/>
<reference evidence="2 3" key="1">
    <citation type="submission" date="2013-03" db="EMBL/GenBank/DDBJ databases">
        <title>Salinisphaera hydrothermalis C41B8 Genome Sequencing.</title>
        <authorList>
            <person name="Li C."/>
            <person name="Lai Q."/>
            <person name="Shao Z."/>
        </authorList>
    </citation>
    <scope>NUCLEOTIDE SEQUENCE [LARGE SCALE GENOMIC DNA]</scope>
    <source>
        <strain evidence="2 3">C41B8</strain>
    </source>
</reference>
<feature type="transmembrane region" description="Helical" evidence="1">
    <location>
        <begin position="12"/>
        <end position="29"/>
    </location>
</feature>
<keyword evidence="1" id="KW-0812">Transmembrane</keyword>
<feature type="transmembrane region" description="Helical" evidence="1">
    <location>
        <begin position="41"/>
        <end position="62"/>
    </location>
</feature>